<evidence type="ECO:0000313" key="2">
    <source>
        <dbReference type="EMBL" id="SDT42412.1"/>
    </source>
</evidence>
<evidence type="ECO:0000313" key="3">
    <source>
        <dbReference type="Proteomes" id="UP000243904"/>
    </source>
</evidence>
<proteinExistence type="predicted"/>
<dbReference type="Pfam" id="PF11459">
    <property type="entry name" value="AbiEi_3"/>
    <property type="match status" value="1"/>
</dbReference>
<dbReference type="InterPro" id="IPR021561">
    <property type="entry name" value="AbiEi_3"/>
</dbReference>
<dbReference type="Pfam" id="PF17194">
    <property type="entry name" value="AbiEi_3_N"/>
    <property type="match status" value="1"/>
</dbReference>
<name>A0A1H2A9G6_9BRAD</name>
<dbReference type="RefSeq" id="WP_146689865.1">
    <property type="nucleotide sequence ID" value="NZ_LT629750.1"/>
</dbReference>
<gene>
    <name evidence="2" type="ORF">SAMN05444158_5978</name>
</gene>
<evidence type="ECO:0000259" key="1">
    <source>
        <dbReference type="Pfam" id="PF17194"/>
    </source>
</evidence>
<dbReference type="AlphaFoldDB" id="A0A1H2A9G6"/>
<sequence length="283" mass="31955">MTEHSGGKLNHLEHTLPEGLLVDAGWMTKHGYSTGLRSQYVSAGWLVQPTRGTFKRPLGTLTWQKAVISLQTLLERPLIVGGRTALELQGFSHYLRAEGPTVVYLYGPTAPPSWLSKLPLKERFTFRKSTTLFKADPVTKGLKNFAWNVQNNTGAAADEFQAGPFKQIWGQGEWPLTVSSPERALLELLDELPNSESFHQADMLVEGLRNLSPRKLQKLLDDCRSVKVKRLFFWFADRHNHSWLKQIDRDKVDLGKGKRMLVKGGRLDPKYLITVPEDLSAPI</sequence>
<keyword evidence="3" id="KW-1185">Reference proteome</keyword>
<dbReference type="Proteomes" id="UP000243904">
    <property type="component" value="Chromosome I"/>
</dbReference>
<feature type="domain" description="Transcriptional regulator AbiEi antitoxin N-terminal" evidence="1">
    <location>
        <begin position="8"/>
        <end position="96"/>
    </location>
</feature>
<protein>
    <submittedName>
        <fullName evidence="2">Transcriptional regulator with AbiEi antitoxin N-terminal domain</fullName>
    </submittedName>
</protein>
<organism evidence="2 3">
    <name type="scientific">Bradyrhizobium canariense</name>
    <dbReference type="NCBI Taxonomy" id="255045"/>
    <lineage>
        <taxon>Bacteria</taxon>
        <taxon>Pseudomonadati</taxon>
        <taxon>Pseudomonadota</taxon>
        <taxon>Alphaproteobacteria</taxon>
        <taxon>Hyphomicrobiales</taxon>
        <taxon>Nitrobacteraceae</taxon>
        <taxon>Bradyrhizobium</taxon>
    </lineage>
</organism>
<dbReference type="InterPro" id="IPR033455">
    <property type="entry name" value="AbiEi_3_N"/>
</dbReference>
<accession>A0A1H2A9G6</accession>
<reference evidence="3" key="1">
    <citation type="submission" date="2016-10" db="EMBL/GenBank/DDBJ databases">
        <authorList>
            <person name="Varghese N."/>
            <person name="Submissions S."/>
        </authorList>
    </citation>
    <scope>NUCLEOTIDE SEQUENCE [LARGE SCALE GENOMIC DNA]</scope>
    <source>
        <strain evidence="3">GAS369</strain>
    </source>
</reference>
<dbReference type="EMBL" id="LT629750">
    <property type="protein sequence ID" value="SDT42412.1"/>
    <property type="molecule type" value="Genomic_DNA"/>
</dbReference>